<organism evidence="1 2">
    <name type="scientific">Brassica cretica</name>
    <name type="common">Mustard</name>
    <dbReference type="NCBI Taxonomy" id="69181"/>
    <lineage>
        <taxon>Eukaryota</taxon>
        <taxon>Viridiplantae</taxon>
        <taxon>Streptophyta</taxon>
        <taxon>Embryophyta</taxon>
        <taxon>Tracheophyta</taxon>
        <taxon>Spermatophyta</taxon>
        <taxon>Magnoliopsida</taxon>
        <taxon>eudicotyledons</taxon>
        <taxon>Gunneridae</taxon>
        <taxon>Pentapetalae</taxon>
        <taxon>rosids</taxon>
        <taxon>malvids</taxon>
        <taxon>Brassicales</taxon>
        <taxon>Brassicaceae</taxon>
        <taxon>Brassiceae</taxon>
        <taxon>Brassica</taxon>
    </lineage>
</organism>
<sequence length="278" mass="30301">MSLSTVESRSRLIFSTIQGSDSICGSQLPPILPLSAAPLVAAIVTSTTGIAAVSVASPRPHQSLPSINLKALNFRYNDEQFQRAHTTTVRLRTETSISIETHSFEACDSRYSFLQREFKDTSSFKRELVRELERESRSGLGSGERSARLRARAVAGAYRFSVKAAITRGVNRHQRWLGCWSKGAVVWRGKRGEVVFIASSVLSSEGEGFHSLASPALVELSGEIDEALCREVGKLKKSVFGGGSSVSSSGETRVSVVVLRQRLGSVTVKSRQRRCVAR</sequence>
<dbReference type="AlphaFoldDB" id="A0A8S9N4L5"/>
<dbReference type="Proteomes" id="UP000712600">
    <property type="component" value="Unassembled WGS sequence"/>
</dbReference>
<evidence type="ECO:0000313" key="2">
    <source>
        <dbReference type="Proteomes" id="UP000712600"/>
    </source>
</evidence>
<accession>A0A8S9N4L5</accession>
<dbReference type="EMBL" id="QGKX02002183">
    <property type="protein sequence ID" value="KAF3488672.1"/>
    <property type="molecule type" value="Genomic_DNA"/>
</dbReference>
<comment type="caution">
    <text evidence="1">The sequence shown here is derived from an EMBL/GenBank/DDBJ whole genome shotgun (WGS) entry which is preliminary data.</text>
</comment>
<proteinExistence type="predicted"/>
<name>A0A8S9N4L5_BRACR</name>
<gene>
    <name evidence="1" type="ORF">F2Q69_00055130</name>
</gene>
<evidence type="ECO:0000313" key="1">
    <source>
        <dbReference type="EMBL" id="KAF3488672.1"/>
    </source>
</evidence>
<protein>
    <submittedName>
        <fullName evidence="1">Uncharacterized protein</fullName>
    </submittedName>
</protein>
<reference evidence="1" key="1">
    <citation type="submission" date="2019-12" db="EMBL/GenBank/DDBJ databases">
        <title>Genome sequencing and annotation of Brassica cretica.</title>
        <authorList>
            <person name="Studholme D.J."/>
            <person name="Sarris P."/>
        </authorList>
    </citation>
    <scope>NUCLEOTIDE SEQUENCE</scope>
    <source>
        <strain evidence="1">PFS-109/04</strain>
        <tissue evidence="1">Leaf</tissue>
    </source>
</reference>